<sequence length="295" mass="31985">MTKAEALKLALEALDCICSPLHVREITKVGNAMKAIKEALAQPDQEPVACPFPCGWKRLFEIIVADGAFLARSLEEGEAITEHQREVVMQMIGYAKDMALHGMKAIREALAQSDQESDDLTIAYMAGFYDGKNKDAPQPEQEPVAWGGDCVLGHCGSPAGCEGSNCCRANYTTPPQRKPLTDEQIFDLSEPFGAFQYGDAQGHKRLEFARAIEAAHGIKGESVQQGVAEGSENPVQAATNALNTIIGCFEAAEVEGLSGILANTQDERLKDLVERRLMYAYITAQETLAAHGIKE</sequence>
<organism evidence="1">
    <name type="scientific">uncultured Caudovirales phage</name>
    <dbReference type="NCBI Taxonomy" id="2100421"/>
    <lineage>
        <taxon>Viruses</taxon>
        <taxon>Duplodnaviria</taxon>
        <taxon>Heunggongvirae</taxon>
        <taxon>Uroviricota</taxon>
        <taxon>Caudoviricetes</taxon>
        <taxon>Peduoviridae</taxon>
        <taxon>Maltschvirus</taxon>
        <taxon>Maltschvirus maltsch</taxon>
    </lineage>
</organism>
<reference evidence="1" key="1">
    <citation type="submission" date="2020-04" db="EMBL/GenBank/DDBJ databases">
        <authorList>
            <person name="Chiriac C."/>
            <person name="Salcher M."/>
            <person name="Ghai R."/>
            <person name="Kavagutti S V."/>
        </authorList>
    </citation>
    <scope>NUCLEOTIDE SEQUENCE</scope>
</reference>
<name>A0A6J5MVN7_9CAUD</name>
<evidence type="ECO:0000313" key="1">
    <source>
        <dbReference type="EMBL" id="CAB4150728.1"/>
    </source>
</evidence>
<dbReference type="EMBL" id="LR796547">
    <property type="protein sequence ID" value="CAB4150728.1"/>
    <property type="molecule type" value="Genomic_DNA"/>
</dbReference>
<accession>A0A6J5MVN7</accession>
<proteinExistence type="predicted"/>
<protein>
    <submittedName>
        <fullName evidence="1">Uncharacterized protein</fullName>
    </submittedName>
</protein>
<gene>
    <name evidence="1" type="ORF">UFOVP577_28</name>
</gene>